<gene>
    <name evidence="1" type="primary">WBGene00110433</name>
</gene>
<dbReference type="EnsemblMetazoa" id="PPA20879.1">
    <property type="protein sequence ID" value="PPA20879.1"/>
    <property type="gene ID" value="WBGene00110433"/>
</dbReference>
<name>A0A2A6D1V6_PRIPA</name>
<reference evidence="1" key="2">
    <citation type="submission" date="2022-06" db="UniProtKB">
        <authorList>
            <consortium name="EnsemblMetazoa"/>
        </authorList>
    </citation>
    <scope>IDENTIFICATION</scope>
    <source>
        <strain evidence="1">PS312</strain>
    </source>
</reference>
<evidence type="ECO:0000313" key="1">
    <source>
        <dbReference type="EnsemblMetazoa" id="PPA20879.1"/>
    </source>
</evidence>
<dbReference type="Proteomes" id="UP000005239">
    <property type="component" value="Unassembled WGS sequence"/>
</dbReference>
<reference evidence="2" key="1">
    <citation type="journal article" date="2008" name="Nat. Genet.">
        <title>The Pristionchus pacificus genome provides a unique perspective on nematode lifestyle and parasitism.</title>
        <authorList>
            <person name="Dieterich C."/>
            <person name="Clifton S.W."/>
            <person name="Schuster L.N."/>
            <person name="Chinwalla A."/>
            <person name="Delehaunty K."/>
            <person name="Dinkelacker I."/>
            <person name="Fulton L."/>
            <person name="Fulton R."/>
            <person name="Godfrey J."/>
            <person name="Minx P."/>
            <person name="Mitreva M."/>
            <person name="Roeseler W."/>
            <person name="Tian H."/>
            <person name="Witte H."/>
            <person name="Yang S.P."/>
            <person name="Wilson R.K."/>
            <person name="Sommer R.J."/>
        </authorList>
    </citation>
    <scope>NUCLEOTIDE SEQUENCE [LARGE SCALE GENOMIC DNA]</scope>
    <source>
        <strain evidence="2">PS312</strain>
    </source>
</reference>
<organism evidence="1 2">
    <name type="scientific">Pristionchus pacificus</name>
    <name type="common">Parasitic nematode worm</name>
    <dbReference type="NCBI Taxonomy" id="54126"/>
    <lineage>
        <taxon>Eukaryota</taxon>
        <taxon>Metazoa</taxon>
        <taxon>Ecdysozoa</taxon>
        <taxon>Nematoda</taxon>
        <taxon>Chromadorea</taxon>
        <taxon>Rhabditida</taxon>
        <taxon>Rhabditina</taxon>
        <taxon>Diplogasteromorpha</taxon>
        <taxon>Diplogasteroidea</taxon>
        <taxon>Neodiplogasteridae</taxon>
        <taxon>Pristionchus</taxon>
    </lineage>
</organism>
<proteinExistence type="predicted"/>
<dbReference type="AlphaFoldDB" id="A0A2A6D1V6"/>
<evidence type="ECO:0000313" key="2">
    <source>
        <dbReference type="Proteomes" id="UP000005239"/>
    </source>
</evidence>
<dbReference type="OrthoDB" id="20134at2759"/>
<accession>A0A2A6D1V6</accession>
<accession>A0A8R1UD48</accession>
<protein>
    <submittedName>
        <fullName evidence="1">Uncharacterized protein</fullName>
    </submittedName>
</protein>
<keyword evidence="2" id="KW-1185">Reference proteome</keyword>
<sequence length="195" mass="22870">MRSQPFINYYDDLYLGEIGLRTPCKLSYEAVRERVEQGLAQLKNVDSLKLSDLGFLRVLMTMVIMVFYIGPSLPSDDVTSEIFHKNCFQRDVVWRQRRPDVKNHYDHRHQHPQEPQIREFQRIDIFELCQTPPDLLDSLANGLIYMLQFNTTIHFQIRIFGIDGQGILYSLGDRRSVSHSGVPRIPAHQDPIRYH</sequence>